<dbReference type="EMBL" id="JACHHB010000008">
    <property type="protein sequence ID" value="MBB5173802.1"/>
    <property type="molecule type" value="Genomic_DNA"/>
</dbReference>
<feature type="transmembrane region" description="Helical" evidence="1">
    <location>
        <begin position="197"/>
        <end position="218"/>
    </location>
</feature>
<keyword evidence="4" id="KW-1185">Reference proteome</keyword>
<name>A0A840QQT1_9BACI</name>
<evidence type="ECO:0000256" key="1">
    <source>
        <dbReference type="SAM" id="Phobius"/>
    </source>
</evidence>
<evidence type="ECO:0000313" key="4">
    <source>
        <dbReference type="Proteomes" id="UP000551878"/>
    </source>
</evidence>
<comment type="caution">
    <text evidence="3">The sequence shown here is derived from an EMBL/GenBank/DDBJ whole genome shotgun (WGS) entry which is preliminary data.</text>
</comment>
<evidence type="ECO:0008006" key="5">
    <source>
        <dbReference type="Google" id="ProtNLM"/>
    </source>
</evidence>
<feature type="signal peptide" evidence="2">
    <location>
        <begin position="1"/>
        <end position="20"/>
    </location>
</feature>
<dbReference type="RefSeq" id="WP_184664241.1">
    <property type="nucleotide sequence ID" value="NZ_JACHHB010000008.1"/>
</dbReference>
<gene>
    <name evidence="3" type="ORF">HNQ41_001992</name>
</gene>
<keyword evidence="2" id="KW-0732">Signal</keyword>
<reference evidence="3 4" key="1">
    <citation type="submission" date="2020-08" db="EMBL/GenBank/DDBJ databases">
        <title>Genomic Encyclopedia of Type Strains, Phase IV (KMG-IV): sequencing the most valuable type-strain genomes for metagenomic binning, comparative biology and taxonomic classification.</title>
        <authorList>
            <person name="Goeker M."/>
        </authorList>
    </citation>
    <scope>NUCLEOTIDE SEQUENCE [LARGE SCALE GENOMIC DNA]</scope>
    <source>
        <strain evidence="3 4">DSM 24696</strain>
    </source>
</reference>
<keyword evidence="1" id="KW-1133">Transmembrane helix</keyword>
<keyword evidence="1" id="KW-0812">Transmembrane</keyword>
<evidence type="ECO:0000256" key="2">
    <source>
        <dbReference type="SAM" id="SignalP"/>
    </source>
</evidence>
<feature type="chain" id="PRO_5039224267" description="DUF3153 domain-containing protein" evidence="2">
    <location>
        <begin position="21"/>
        <end position="230"/>
    </location>
</feature>
<sequence length="230" mass="25542">MKTYLLTALLAIGLFLTGCAQQDLVMEVYDNDSADVEMNVTFDTSSLPFGVEEMREDLEREMEMAEEEGVEAEIIDDEEAERLGISIKKHITDVTREMEPLFEDDDFVTTYNDDTLVSRVSDSTRVIDMLVSPQEEAVDMGMDMDMIDVTFTGHFPTEPVDHNADSVDGNTLTWDIDYSQGSEVYAEYEVDGGSDAVVAYALALIMVAVVGIFIAVVVSRKRLKGDKGSE</sequence>
<dbReference type="AlphaFoldDB" id="A0A840QQT1"/>
<accession>A0A840QQT1</accession>
<evidence type="ECO:0000313" key="3">
    <source>
        <dbReference type="EMBL" id="MBB5173802.1"/>
    </source>
</evidence>
<protein>
    <recommendedName>
        <fullName evidence="5">DUF3153 domain-containing protein</fullName>
    </recommendedName>
</protein>
<dbReference type="PROSITE" id="PS51257">
    <property type="entry name" value="PROKAR_LIPOPROTEIN"/>
    <property type="match status" value="1"/>
</dbReference>
<dbReference type="Proteomes" id="UP000551878">
    <property type="component" value="Unassembled WGS sequence"/>
</dbReference>
<keyword evidence="1" id="KW-0472">Membrane</keyword>
<organism evidence="3 4">
    <name type="scientific">Texcoconibacillus texcoconensis</name>
    <dbReference type="NCBI Taxonomy" id="1095777"/>
    <lineage>
        <taxon>Bacteria</taxon>
        <taxon>Bacillati</taxon>
        <taxon>Bacillota</taxon>
        <taxon>Bacilli</taxon>
        <taxon>Bacillales</taxon>
        <taxon>Bacillaceae</taxon>
        <taxon>Texcoconibacillus</taxon>
    </lineage>
</organism>
<proteinExistence type="predicted"/>